<name>A0A8I0T5W4_9GAMM</name>
<accession>A0A8I0T5W4</accession>
<keyword evidence="2" id="KW-1185">Reference proteome</keyword>
<dbReference type="AlphaFoldDB" id="A0A8I0T5W4"/>
<gene>
    <name evidence="1" type="ORF">PPEP_a4183</name>
</gene>
<protein>
    <submittedName>
        <fullName evidence="1">Uncharacterized protein</fullName>
    </submittedName>
</protein>
<evidence type="ECO:0000313" key="1">
    <source>
        <dbReference type="EMBL" id="MBE0347822.1"/>
    </source>
</evidence>
<dbReference type="RefSeq" id="WP_147390761.1">
    <property type="nucleotide sequence ID" value="NZ_AQHF01000028.1"/>
</dbReference>
<comment type="caution">
    <text evidence="1">The sequence shown here is derived from an EMBL/GenBank/DDBJ whole genome shotgun (WGS) entry which is preliminary data.</text>
</comment>
<reference evidence="1 2" key="1">
    <citation type="submission" date="2015-06" db="EMBL/GenBank/DDBJ databases">
        <title>Genome sequence of Pseudoalteromonas peptidolytica.</title>
        <authorList>
            <person name="Xie B.-B."/>
            <person name="Rong J.-C."/>
            <person name="Qin Q.-L."/>
            <person name="Zhang Y.-Z."/>
        </authorList>
    </citation>
    <scope>NUCLEOTIDE SEQUENCE [LARGE SCALE GENOMIC DNA]</scope>
    <source>
        <strain evidence="1 2">F12-50-A1</strain>
    </source>
</reference>
<proteinExistence type="predicted"/>
<organism evidence="1 2">
    <name type="scientific">Pseudoalteromonas peptidolytica F12-50-A1</name>
    <dbReference type="NCBI Taxonomy" id="1315280"/>
    <lineage>
        <taxon>Bacteria</taxon>
        <taxon>Pseudomonadati</taxon>
        <taxon>Pseudomonadota</taxon>
        <taxon>Gammaproteobacteria</taxon>
        <taxon>Alteromonadales</taxon>
        <taxon>Pseudoalteromonadaceae</taxon>
        <taxon>Pseudoalteromonas</taxon>
    </lineage>
</organism>
<sequence length="63" mass="7174">MGEQCKNMNLVDSNADQHKGTTLLRKNAKDCDKVSQDDNDFISWVLADLSLDIDVPSRYKMNQ</sequence>
<evidence type="ECO:0000313" key="2">
    <source>
        <dbReference type="Proteomes" id="UP000660708"/>
    </source>
</evidence>
<dbReference type="Proteomes" id="UP000660708">
    <property type="component" value="Unassembled WGS sequence"/>
</dbReference>
<dbReference type="EMBL" id="AQHF01000028">
    <property type="protein sequence ID" value="MBE0347822.1"/>
    <property type="molecule type" value="Genomic_DNA"/>
</dbReference>